<dbReference type="Proteomes" id="UP000281955">
    <property type="component" value="Unassembled WGS sequence"/>
</dbReference>
<accession>A0A420XNM1</accession>
<name>A0A420XNM1_9ACTN</name>
<feature type="compositionally biased region" description="Basic and acidic residues" evidence="1">
    <location>
        <begin position="85"/>
        <end position="96"/>
    </location>
</feature>
<feature type="region of interest" description="Disordered" evidence="1">
    <location>
        <begin position="1"/>
        <end position="96"/>
    </location>
</feature>
<dbReference type="OrthoDB" id="9807502at2"/>
<dbReference type="RefSeq" id="WP_121193612.1">
    <property type="nucleotide sequence ID" value="NZ_RBWV01000012.1"/>
</dbReference>
<keyword evidence="3" id="KW-1185">Reference proteome</keyword>
<gene>
    <name evidence="2" type="ORF">CLV35_2291</name>
</gene>
<comment type="caution">
    <text evidence="2">The sequence shown here is derived from an EMBL/GenBank/DDBJ whole genome shotgun (WGS) entry which is preliminary data.</text>
</comment>
<protein>
    <recommendedName>
        <fullName evidence="4">DUF5709 domain-containing protein</fullName>
    </recommendedName>
</protein>
<evidence type="ECO:0000313" key="2">
    <source>
        <dbReference type="EMBL" id="RKS73800.1"/>
    </source>
</evidence>
<dbReference type="AlphaFoldDB" id="A0A420XNM1"/>
<organism evidence="2 3">
    <name type="scientific">Motilibacter peucedani</name>
    <dbReference type="NCBI Taxonomy" id="598650"/>
    <lineage>
        <taxon>Bacteria</taxon>
        <taxon>Bacillati</taxon>
        <taxon>Actinomycetota</taxon>
        <taxon>Actinomycetes</taxon>
        <taxon>Motilibacterales</taxon>
        <taxon>Motilibacteraceae</taxon>
        <taxon>Motilibacter</taxon>
    </lineage>
</organism>
<dbReference type="InParanoid" id="A0A420XNM1"/>
<proteinExistence type="predicted"/>
<evidence type="ECO:0000256" key="1">
    <source>
        <dbReference type="SAM" id="MobiDB-lite"/>
    </source>
</evidence>
<evidence type="ECO:0008006" key="4">
    <source>
        <dbReference type="Google" id="ProtNLM"/>
    </source>
</evidence>
<sequence>MSEDPSLHDMGGAIGPAPDFTAADPDGDEQGGYAREVDPSAVGQSPQDPEIAGSDRGGNANTPPVAGARSEYISIDDTDNLGRGADGETADRLEQQ</sequence>
<evidence type="ECO:0000313" key="3">
    <source>
        <dbReference type="Proteomes" id="UP000281955"/>
    </source>
</evidence>
<reference evidence="2 3" key="1">
    <citation type="submission" date="2018-10" db="EMBL/GenBank/DDBJ databases">
        <title>Genomic Encyclopedia of Archaeal and Bacterial Type Strains, Phase II (KMG-II): from individual species to whole genera.</title>
        <authorList>
            <person name="Goeker M."/>
        </authorList>
    </citation>
    <scope>NUCLEOTIDE SEQUENCE [LARGE SCALE GENOMIC DNA]</scope>
    <source>
        <strain evidence="2 3">RP-AC37</strain>
    </source>
</reference>
<dbReference type="EMBL" id="RBWV01000012">
    <property type="protein sequence ID" value="RKS73800.1"/>
    <property type="molecule type" value="Genomic_DNA"/>
</dbReference>